<evidence type="ECO:0000259" key="8">
    <source>
        <dbReference type="Pfam" id="PF18052"/>
    </source>
</evidence>
<evidence type="ECO:0008006" key="12">
    <source>
        <dbReference type="Google" id="ProtNLM"/>
    </source>
</evidence>
<dbReference type="InterPro" id="IPR036388">
    <property type="entry name" value="WH-like_DNA-bd_sf"/>
</dbReference>
<protein>
    <recommendedName>
        <fullName evidence="12">NB-ARC domain-containing protein</fullName>
    </recommendedName>
</protein>
<evidence type="ECO:0000259" key="9">
    <source>
        <dbReference type="Pfam" id="PF23559"/>
    </source>
</evidence>
<dbReference type="InterPro" id="IPR002182">
    <property type="entry name" value="NB-ARC"/>
</dbReference>
<dbReference type="InterPro" id="IPR032675">
    <property type="entry name" value="LRR_dom_sf"/>
</dbReference>
<keyword evidence="6" id="KW-0067">ATP-binding</keyword>
<evidence type="ECO:0000256" key="3">
    <source>
        <dbReference type="ARBA" id="ARBA00022737"/>
    </source>
</evidence>
<dbReference type="HOGENOM" id="CLU_000837_8_5_1"/>
<dbReference type="STRING" id="4536.A0A0E0HV61"/>
<reference evidence="10" key="1">
    <citation type="submission" date="2015-04" db="UniProtKB">
        <authorList>
            <consortium name="EnsemblPlants"/>
        </authorList>
    </citation>
    <scope>IDENTIFICATION</scope>
    <source>
        <strain evidence="10">SL10</strain>
    </source>
</reference>
<dbReference type="InterPro" id="IPR027417">
    <property type="entry name" value="P-loop_NTPase"/>
</dbReference>
<keyword evidence="3" id="KW-0677">Repeat</keyword>
<keyword evidence="4" id="KW-0547">Nucleotide-binding</keyword>
<dbReference type="AlphaFoldDB" id="A0A0E0HV61"/>
<dbReference type="Gene3D" id="1.10.8.430">
    <property type="entry name" value="Helical domain of apoptotic protease-activating factors"/>
    <property type="match status" value="1"/>
</dbReference>
<feature type="domain" description="Disease resistance protein winged helix" evidence="9">
    <location>
        <begin position="526"/>
        <end position="596"/>
    </location>
</feature>
<dbReference type="InterPro" id="IPR041118">
    <property type="entry name" value="Rx_N"/>
</dbReference>
<dbReference type="PANTHER" id="PTHR36766:SF64">
    <property type="entry name" value="OS12G0206100 PROTEIN"/>
    <property type="match status" value="1"/>
</dbReference>
<dbReference type="EnsemblPlants" id="ONIVA06G29460.1">
    <property type="protein sequence ID" value="ONIVA06G29460.1"/>
    <property type="gene ID" value="ONIVA06G29460"/>
</dbReference>
<dbReference type="InterPro" id="IPR058922">
    <property type="entry name" value="WHD_DRP"/>
</dbReference>
<dbReference type="GO" id="GO:0042742">
    <property type="term" value="P:defense response to bacterium"/>
    <property type="evidence" value="ECO:0007669"/>
    <property type="project" value="UniProtKB-ARBA"/>
</dbReference>
<keyword evidence="5" id="KW-0611">Plant defense</keyword>
<dbReference type="Pfam" id="PF00931">
    <property type="entry name" value="NB-ARC"/>
    <property type="match status" value="1"/>
</dbReference>
<dbReference type="SUPFAM" id="SSF52058">
    <property type="entry name" value="L domain-like"/>
    <property type="match status" value="1"/>
</dbReference>
<sequence>MESVAVNAARWVVGKALSPLSGGFVEAWAATTELGPNVDAIKMELLYAQGMLHNTRSRETSNPALQQLLLKLRGLAYDAEDVLDELDYFRIQDELDGTYEAAEEHAKGCLYGLVLNTRHTVRNIKKKACSCGDNGEASRHTNDGEALAGSSCIHKLFSNARERSQFLCCAYPCKASHIEHTMKTPKLKFDRVDLSTRMKHIVEQLKPVCAKVSTILNLELLESNRNIGLMSLNAALSRMPGQAPFLPSSVAMSRPVTTSEFIDPKFHGRMSEINKIIGITRGDYCGKDLTIIPIVGSGGIGKTTLTQHIYKEVQNHFDVKVWVCVSLNFNVYRLKEEIAKLMPELKDEKSGGPDDLIEQRLKSKRFLLVLDDMWNCGNEDEWRRLLAPLRKAQSTGNIILVTTRFLAVAEMVKTIYHSIQLEGLESEVFWELFQACVFGDEKSIGNHADLLVTGKKIAEKLKGSPLAAKTVGRLLRNHLDLEHWTSVLESREWELQTGENDIMPALKLSYDYLPFHLQHCFTYCALFPEDYRFESDEMIHLWIGLDILQSRNQNKKVEEIGLSYLNDLVNYGFFRKDMNKNGSPYYTMHDLLHELALKVSSYEYLAISSSSVRSVQIPPSVRHLSIVIDDTDVNHRVTFENVKKDFSTLHKRLDVEELQSLMLFGQYHGSFVIPFGNLLSKAKALRVILMFNASYDMENMLRNFSKLVHLRYLRIVKGYFQELSLSNIISRFYHLRILDELNISEIPELILQFDSLVDGMAGGLRSIGGGLQGLHFLRTLTIRGCPNFLSSYYSSSSSSCFPFPSSLQYLHLDGVGGMETLAPLSNLSSLKCMDLRGEDLSSLLAHGQLTNLNIFETPKFFVGCGSDSLRLQCLQTDDITKVLAAPICSLLASSLTSLTISWNDEVERFTKEQSAALLLLSSLQDLEFWYCSELQSLPTGLHRLTSLKRLKIWSCPAIRSLPKGGLPSSLEVLDVRSSNNEELKRQCRNLRGTIPIIKDRRYY</sequence>
<evidence type="ECO:0000256" key="5">
    <source>
        <dbReference type="ARBA" id="ARBA00022821"/>
    </source>
</evidence>
<dbReference type="PANTHER" id="PTHR36766">
    <property type="entry name" value="PLANT BROAD-SPECTRUM MILDEW RESISTANCE PROTEIN RPW8"/>
    <property type="match status" value="1"/>
</dbReference>
<dbReference type="GO" id="GO:0043531">
    <property type="term" value="F:ADP binding"/>
    <property type="evidence" value="ECO:0007669"/>
    <property type="project" value="InterPro"/>
</dbReference>
<dbReference type="PRINTS" id="PR00364">
    <property type="entry name" value="DISEASERSIST"/>
</dbReference>
<dbReference type="Gene3D" id="1.10.10.10">
    <property type="entry name" value="Winged helix-like DNA-binding domain superfamily/Winged helix DNA-binding domain"/>
    <property type="match status" value="1"/>
</dbReference>
<dbReference type="Pfam" id="PF23559">
    <property type="entry name" value="WHD_DRP"/>
    <property type="match status" value="1"/>
</dbReference>
<feature type="domain" description="Disease resistance N-terminal" evidence="8">
    <location>
        <begin position="29"/>
        <end position="93"/>
    </location>
</feature>
<dbReference type="OMA" id="THHENEW"/>
<name>A0A0E0HV61_ORYNI</name>
<evidence type="ECO:0000256" key="6">
    <source>
        <dbReference type="ARBA" id="ARBA00022840"/>
    </source>
</evidence>
<dbReference type="SUPFAM" id="SSF52540">
    <property type="entry name" value="P-loop containing nucleoside triphosphate hydrolases"/>
    <property type="match status" value="1"/>
</dbReference>
<dbReference type="GO" id="GO:0005524">
    <property type="term" value="F:ATP binding"/>
    <property type="evidence" value="ECO:0007669"/>
    <property type="project" value="UniProtKB-KW"/>
</dbReference>
<proteinExistence type="inferred from homology"/>
<reference evidence="10" key="2">
    <citation type="submission" date="2018-04" db="EMBL/GenBank/DDBJ databases">
        <title>OnivRS2 (Oryza nivara Reference Sequence Version 2).</title>
        <authorList>
            <person name="Zhang J."/>
            <person name="Kudrna D."/>
            <person name="Lee S."/>
            <person name="Talag J."/>
            <person name="Rajasekar S."/>
            <person name="Welchert J."/>
            <person name="Hsing Y.-I."/>
            <person name="Wing R.A."/>
        </authorList>
    </citation>
    <scope>NUCLEOTIDE SEQUENCE [LARGE SCALE GENOMIC DNA]</scope>
    <source>
        <strain evidence="10">SL10</strain>
    </source>
</reference>
<dbReference type="Pfam" id="PF18052">
    <property type="entry name" value="Rx_N"/>
    <property type="match status" value="1"/>
</dbReference>
<dbReference type="Gene3D" id="3.40.50.300">
    <property type="entry name" value="P-loop containing nucleotide triphosphate hydrolases"/>
    <property type="match status" value="1"/>
</dbReference>
<evidence type="ECO:0000256" key="4">
    <source>
        <dbReference type="ARBA" id="ARBA00022741"/>
    </source>
</evidence>
<dbReference type="InterPro" id="IPR042197">
    <property type="entry name" value="Apaf_helical"/>
</dbReference>
<dbReference type="GO" id="GO:0009626">
    <property type="term" value="P:plant-type hypersensitive response"/>
    <property type="evidence" value="ECO:0007669"/>
    <property type="project" value="UniProtKB-ARBA"/>
</dbReference>
<dbReference type="Proteomes" id="UP000006591">
    <property type="component" value="Chromosome 6"/>
</dbReference>
<dbReference type="Gene3D" id="3.80.10.10">
    <property type="entry name" value="Ribonuclease Inhibitor"/>
    <property type="match status" value="1"/>
</dbReference>
<dbReference type="FunFam" id="1.10.10.10:FF:000322">
    <property type="entry name" value="Probable disease resistance protein At1g63360"/>
    <property type="match status" value="1"/>
</dbReference>
<dbReference type="Gene3D" id="1.20.5.4130">
    <property type="match status" value="1"/>
</dbReference>
<evidence type="ECO:0000313" key="11">
    <source>
        <dbReference type="Proteomes" id="UP000006591"/>
    </source>
</evidence>
<feature type="domain" description="NB-ARC" evidence="7">
    <location>
        <begin position="287"/>
        <end position="440"/>
    </location>
</feature>
<evidence type="ECO:0000313" key="10">
    <source>
        <dbReference type="EnsemblPlants" id="ONIVA06G29460.1"/>
    </source>
</evidence>
<accession>A0A0E0HV61</accession>
<evidence type="ECO:0000256" key="1">
    <source>
        <dbReference type="ARBA" id="ARBA00008894"/>
    </source>
</evidence>
<dbReference type="eggNOG" id="KOG4658">
    <property type="taxonomic scope" value="Eukaryota"/>
</dbReference>
<evidence type="ECO:0000259" key="7">
    <source>
        <dbReference type="Pfam" id="PF00931"/>
    </source>
</evidence>
<evidence type="ECO:0000256" key="2">
    <source>
        <dbReference type="ARBA" id="ARBA00022614"/>
    </source>
</evidence>
<keyword evidence="11" id="KW-1185">Reference proteome</keyword>
<dbReference type="GO" id="GO:0002758">
    <property type="term" value="P:innate immune response-activating signaling pathway"/>
    <property type="evidence" value="ECO:0007669"/>
    <property type="project" value="UniProtKB-ARBA"/>
</dbReference>
<comment type="similarity">
    <text evidence="1">Belongs to the disease resistance NB-LRR family.</text>
</comment>
<keyword evidence="2" id="KW-0433">Leucine-rich repeat</keyword>
<organism evidence="10">
    <name type="scientific">Oryza nivara</name>
    <name type="common">Indian wild rice</name>
    <name type="synonym">Oryza sativa f. spontanea</name>
    <dbReference type="NCBI Taxonomy" id="4536"/>
    <lineage>
        <taxon>Eukaryota</taxon>
        <taxon>Viridiplantae</taxon>
        <taxon>Streptophyta</taxon>
        <taxon>Embryophyta</taxon>
        <taxon>Tracheophyta</taxon>
        <taxon>Spermatophyta</taxon>
        <taxon>Magnoliopsida</taxon>
        <taxon>Liliopsida</taxon>
        <taxon>Poales</taxon>
        <taxon>Poaceae</taxon>
        <taxon>BOP clade</taxon>
        <taxon>Oryzoideae</taxon>
        <taxon>Oryzeae</taxon>
        <taxon>Oryzinae</taxon>
        <taxon>Oryza</taxon>
    </lineage>
</organism>
<dbReference type="Gramene" id="ONIVA06G29460.1">
    <property type="protein sequence ID" value="ONIVA06G29460.1"/>
    <property type="gene ID" value="ONIVA06G29460"/>
</dbReference>